<proteinExistence type="predicted"/>
<organism evidence="3 4">
    <name type="scientific">Aduncisulcus paluster</name>
    <dbReference type="NCBI Taxonomy" id="2918883"/>
    <lineage>
        <taxon>Eukaryota</taxon>
        <taxon>Metamonada</taxon>
        <taxon>Carpediemonas-like organisms</taxon>
        <taxon>Aduncisulcus</taxon>
    </lineage>
</organism>
<evidence type="ECO:0000256" key="1">
    <source>
        <dbReference type="SAM" id="MobiDB-lite"/>
    </source>
</evidence>
<accession>A0ABQ5K6P9</accession>
<dbReference type="Proteomes" id="UP001057375">
    <property type="component" value="Unassembled WGS sequence"/>
</dbReference>
<feature type="region of interest" description="Disordered" evidence="1">
    <location>
        <begin position="52"/>
        <end position="88"/>
    </location>
</feature>
<evidence type="ECO:0000313" key="4">
    <source>
        <dbReference type="Proteomes" id="UP001057375"/>
    </source>
</evidence>
<dbReference type="EMBL" id="BQXS01000199">
    <property type="protein sequence ID" value="GKT28247.1"/>
    <property type="molecule type" value="Genomic_DNA"/>
</dbReference>
<evidence type="ECO:0000256" key="2">
    <source>
        <dbReference type="SAM" id="SignalP"/>
    </source>
</evidence>
<protein>
    <submittedName>
        <fullName evidence="3">Uncharacterized protein</fullName>
    </submittedName>
</protein>
<sequence length="88" mass="9748">MPLASLLLVLLAQIFPCLRPPEEKKQPAACPYKPRVRIQPKPVVIKPRPVVSKPTEPLVRTPPAPPLHTAVSKESSIPKTSELDKKEE</sequence>
<reference evidence="3" key="1">
    <citation type="submission" date="2022-03" db="EMBL/GenBank/DDBJ databases">
        <title>Draft genome sequence of Aduncisulcus paluster, a free-living microaerophilic Fornicata.</title>
        <authorList>
            <person name="Yuyama I."/>
            <person name="Kume K."/>
            <person name="Tamura T."/>
            <person name="Inagaki Y."/>
            <person name="Hashimoto T."/>
        </authorList>
    </citation>
    <scope>NUCLEOTIDE SEQUENCE</scope>
    <source>
        <strain evidence="3">NY0171</strain>
    </source>
</reference>
<gene>
    <name evidence="3" type="ORF">ADUPG1_000534</name>
</gene>
<evidence type="ECO:0000313" key="3">
    <source>
        <dbReference type="EMBL" id="GKT28247.1"/>
    </source>
</evidence>
<keyword evidence="2" id="KW-0732">Signal</keyword>
<keyword evidence="4" id="KW-1185">Reference proteome</keyword>
<feature type="signal peptide" evidence="2">
    <location>
        <begin position="1"/>
        <end position="19"/>
    </location>
</feature>
<name>A0ABQ5K6P9_9EUKA</name>
<feature type="chain" id="PRO_5046181397" evidence="2">
    <location>
        <begin position="20"/>
        <end position="88"/>
    </location>
</feature>
<comment type="caution">
    <text evidence="3">The sequence shown here is derived from an EMBL/GenBank/DDBJ whole genome shotgun (WGS) entry which is preliminary data.</text>
</comment>